<keyword evidence="8" id="KW-0675">Receptor</keyword>
<dbReference type="EMBL" id="UGYV01000001">
    <property type="protein sequence ID" value="SUI59741.1"/>
    <property type="molecule type" value="Genomic_DNA"/>
</dbReference>
<feature type="domain" description="HAMP" evidence="7">
    <location>
        <begin position="164"/>
        <end position="218"/>
    </location>
</feature>
<dbReference type="SMART" id="SM00304">
    <property type="entry name" value="HAMP"/>
    <property type="match status" value="1"/>
</dbReference>
<keyword evidence="5" id="KW-0472">Membrane</keyword>
<dbReference type="CDD" id="cd11386">
    <property type="entry name" value="MCP_signal"/>
    <property type="match status" value="1"/>
</dbReference>
<dbReference type="PROSITE" id="PS50885">
    <property type="entry name" value="HAMP"/>
    <property type="match status" value="1"/>
</dbReference>
<evidence type="ECO:0000313" key="8">
    <source>
        <dbReference type="EMBL" id="SUI59741.1"/>
    </source>
</evidence>
<evidence type="ECO:0000256" key="3">
    <source>
        <dbReference type="ARBA" id="ARBA00029447"/>
    </source>
</evidence>
<dbReference type="InterPro" id="IPR004089">
    <property type="entry name" value="MCPsignal_dom"/>
</dbReference>
<evidence type="ECO:0000256" key="5">
    <source>
        <dbReference type="SAM" id="Phobius"/>
    </source>
</evidence>
<protein>
    <submittedName>
        <fullName evidence="8">Ribose and galactose chemoreceptor protein</fullName>
    </submittedName>
</protein>
<dbReference type="SUPFAM" id="SSF58104">
    <property type="entry name" value="Methyl-accepting chemotaxis protein (MCP) signaling domain"/>
    <property type="match status" value="1"/>
</dbReference>
<dbReference type="PROSITE" id="PS50111">
    <property type="entry name" value="CHEMOTAXIS_TRANSDUC_2"/>
    <property type="match status" value="1"/>
</dbReference>
<accession>A0A379ZD45</accession>
<dbReference type="AlphaFoldDB" id="A0A1N6U4N8"/>
<dbReference type="GO" id="GO:0007165">
    <property type="term" value="P:signal transduction"/>
    <property type="evidence" value="ECO:0007669"/>
    <property type="project" value="UniProtKB-KW"/>
</dbReference>
<evidence type="ECO:0000259" key="6">
    <source>
        <dbReference type="PROSITE" id="PS50111"/>
    </source>
</evidence>
<dbReference type="SMART" id="SM00283">
    <property type="entry name" value="MA"/>
    <property type="match status" value="1"/>
</dbReference>
<gene>
    <name evidence="8" type="primary">trg</name>
    <name evidence="8" type="ORF">NCTC10736_00211</name>
</gene>
<comment type="subcellular location">
    <subcellularLocation>
        <location evidence="1">Membrane</location>
    </subcellularLocation>
</comment>
<dbReference type="CDD" id="cd06225">
    <property type="entry name" value="HAMP"/>
    <property type="match status" value="1"/>
</dbReference>
<dbReference type="GO" id="GO:0016020">
    <property type="term" value="C:membrane"/>
    <property type="evidence" value="ECO:0007669"/>
    <property type="project" value="UniProtKB-SubCell"/>
</dbReference>
<comment type="similarity">
    <text evidence="3">Belongs to the methyl-accepting chemotaxis (MCP) protein family.</text>
</comment>
<proteinExistence type="inferred from homology"/>
<dbReference type="OrthoDB" id="2489132at2"/>
<evidence type="ECO:0000256" key="1">
    <source>
        <dbReference type="ARBA" id="ARBA00004370"/>
    </source>
</evidence>
<dbReference type="GO" id="GO:0006935">
    <property type="term" value="P:chemotaxis"/>
    <property type="evidence" value="ECO:0007669"/>
    <property type="project" value="UniProtKB-ARBA"/>
</dbReference>
<keyword evidence="2 4" id="KW-0807">Transducer</keyword>
<feature type="domain" description="Methyl-accepting transducer" evidence="6">
    <location>
        <begin position="223"/>
        <end position="459"/>
    </location>
</feature>
<reference evidence="8 9" key="1">
    <citation type="submission" date="2018-06" db="EMBL/GenBank/DDBJ databases">
        <authorList>
            <consortium name="Pathogen Informatics"/>
            <person name="Doyle S."/>
        </authorList>
    </citation>
    <scope>NUCLEOTIDE SEQUENCE [LARGE SCALE GENOMIC DNA]</scope>
    <source>
        <strain evidence="8 9">NCTC10736</strain>
    </source>
</reference>
<dbReference type="Gene3D" id="1.10.287.950">
    <property type="entry name" value="Methyl-accepting chemotaxis protein"/>
    <property type="match status" value="1"/>
</dbReference>
<keyword evidence="5" id="KW-1133">Transmembrane helix</keyword>
<dbReference type="RefSeq" id="WP_076497025.1">
    <property type="nucleotide sequence ID" value="NZ_BPFE01000022.1"/>
</dbReference>
<dbReference type="InterPro" id="IPR003660">
    <property type="entry name" value="HAMP_dom"/>
</dbReference>
<dbReference type="PANTHER" id="PTHR32089:SF112">
    <property type="entry name" value="LYSOZYME-LIKE PROTEIN-RELATED"/>
    <property type="match status" value="1"/>
</dbReference>
<dbReference type="PANTHER" id="PTHR32089">
    <property type="entry name" value="METHYL-ACCEPTING CHEMOTAXIS PROTEIN MCPB"/>
    <property type="match status" value="1"/>
</dbReference>
<accession>A0A1N6U4N8</accession>
<evidence type="ECO:0000259" key="7">
    <source>
        <dbReference type="PROSITE" id="PS50885"/>
    </source>
</evidence>
<sequence>MKTLALKVQVGLAVAIFMIVGVLFGASYWLASDKLAANETEFEQNTVASLQVTMAQPIFTYDDKQIQAVLSVMLKSAQVYHIVVSDHRGKVLAEGQQAQTVADKYLRKREIQFADQGNPTGQLAIQFSMLPIRAQLSDLLLGYFLQALLILGGSLLVIFIILKRLVINPLENIVRAMQDIASGDGDLGRRLPVQSQDEIGQLAKAFNSFVEQIHGTISRVHETSGQLLGDAKALGSLSQTNNERVQTQLKETEAAVTAVTQLSASANEVATNAKRTADAASQADKAVDDSQRQFDLGLDITRKLASELARSALSVSQLQQETKKIDEVVVVINSIAEQTNLLALNAAIEAARAGEQGRGFAVVADEVRTLASRTQHATGEIQKMIQQVQSRVAETVTVMQASQLLSTEGVNHSEDIKLVLSKVTGLVSNISNMNIEVSHAAQEQTCVTEAISRTLNDLASVSGSASLDSEHLAHSSERLFHQGERLRTLVTSFRL</sequence>
<organism evidence="8 9">
    <name type="scientific">Shewanella morhuae</name>
    <dbReference type="NCBI Taxonomy" id="365591"/>
    <lineage>
        <taxon>Bacteria</taxon>
        <taxon>Pseudomonadati</taxon>
        <taxon>Pseudomonadota</taxon>
        <taxon>Gammaproteobacteria</taxon>
        <taxon>Alteromonadales</taxon>
        <taxon>Shewanellaceae</taxon>
        <taxon>Shewanella</taxon>
    </lineage>
</organism>
<dbReference type="Proteomes" id="UP000255061">
    <property type="component" value="Unassembled WGS sequence"/>
</dbReference>
<dbReference type="Pfam" id="PF00672">
    <property type="entry name" value="HAMP"/>
    <property type="match status" value="1"/>
</dbReference>
<evidence type="ECO:0000256" key="2">
    <source>
        <dbReference type="ARBA" id="ARBA00023224"/>
    </source>
</evidence>
<feature type="transmembrane region" description="Helical" evidence="5">
    <location>
        <begin position="140"/>
        <end position="162"/>
    </location>
</feature>
<evidence type="ECO:0000256" key="4">
    <source>
        <dbReference type="PROSITE-ProRule" id="PRU00284"/>
    </source>
</evidence>
<name>A0A1N6U4N8_9GAMM</name>
<feature type="transmembrane region" description="Helical" evidence="5">
    <location>
        <begin position="12"/>
        <end position="31"/>
    </location>
</feature>
<keyword evidence="5" id="KW-0812">Transmembrane</keyword>
<evidence type="ECO:0000313" key="9">
    <source>
        <dbReference type="Proteomes" id="UP000255061"/>
    </source>
</evidence>
<dbReference type="STRING" id="365591.SAMN05421840_102332"/>
<dbReference type="FunFam" id="1.10.287.950:FF:000001">
    <property type="entry name" value="Methyl-accepting chemotaxis sensory transducer"/>
    <property type="match status" value="1"/>
</dbReference>
<dbReference type="Pfam" id="PF00015">
    <property type="entry name" value="MCPsignal"/>
    <property type="match status" value="1"/>
</dbReference>